<evidence type="ECO:0000313" key="7">
    <source>
        <dbReference type="Proteomes" id="UP000007796"/>
    </source>
</evidence>
<dbReference type="Gene3D" id="1.25.40.20">
    <property type="entry name" value="Ankyrin repeat-containing domain"/>
    <property type="match status" value="4"/>
</dbReference>
<dbReference type="InterPro" id="IPR002110">
    <property type="entry name" value="Ankyrin_rpt"/>
</dbReference>
<reference evidence="6 7" key="1">
    <citation type="journal article" date="2011" name="Proc. Natl. Acad. Sci. U.S.A.">
        <title>Genome and transcriptome analyses of the mountain pine beetle-fungal symbiont Grosmannia clavigera, a lodgepole pine pathogen.</title>
        <authorList>
            <person name="DiGuistini S."/>
            <person name="Wang Y."/>
            <person name="Liao N.Y."/>
            <person name="Taylor G."/>
            <person name="Tanguay P."/>
            <person name="Feau N."/>
            <person name="Henrissat B."/>
            <person name="Chan S.K."/>
            <person name="Hesse-Orce U."/>
            <person name="Alamouti S.M."/>
            <person name="Tsui C.K.M."/>
            <person name="Docking R.T."/>
            <person name="Levasseur A."/>
            <person name="Haridas S."/>
            <person name="Robertson G."/>
            <person name="Birol I."/>
            <person name="Holt R.A."/>
            <person name="Marra M.A."/>
            <person name="Hamelin R.C."/>
            <person name="Hirst M."/>
            <person name="Jones S.J.M."/>
            <person name="Bohlmann J."/>
            <person name="Breuil C."/>
        </authorList>
    </citation>
    <scope>NUCLEOTIDE SEQUENCE [LARGE SCALE GENOMIC DNA]</scope>
    <source>
        <strain evidence="7">kw1407 / UAMH 11150</strain>
    </source>
</reference>
<dbReference type="GeneID" id="25977707"/>
<feature type="region of interest" description="Disordered" evidence="4">
    <location>
        <begin position="1"/>
        <end position="22"/>
    </location>
</feature>
<evidence type="ECO:0000256" key="4">
    <source>
        <dbReference type="SAM" id="MobiDB-lite"/>
    </source>
</evidence>
<feature type="domain" description="Nephrocystin 3-like N-terminal" evidence="5">
    <location>
        <begin position="100"/>
        <end position="292"/>
    </location>
</feature>
<dbReference type="OrthoDB" id="4927284at2759"/>
<dbReference type="SMART" id="SM00248">
    <property type="entry name" value="ANK"/>
    <property type="match status" value="10"/>
</dbReference>
<dbReference type="Proteomes" id="UP000007796">
    <property type="component" value="Unassembled WGS sequence"/>
</dbReference>
<dbReference type="PANTHER" id="PTHR24188:SF29">
    <property type="entry name" value="GH09064P"/>
    <property type="match status" value="1"/>
</dbReference>
<feature type="repeat" description="ANK" evidence="3">
    <location>
        <begin position="780"/>
        <end position="804"/>
    </location>
</feature>
<gene>
    <name evidence="6" type="ORF">CMQ_4490</name>
</gene>
<feature type="region of interest" description="Disordered" evidence="4">
    <location>
        <begin position="939"/>
        <end position="975"/>
    </location>
</feature>
<dbReference type="InterPro" id="IPR036770">
    <property type="entry name" value="Ankyrin_rpt-contain_sf"/>
</dbReference>
<dbReference type="EMBL" id="GL630006">
    <property type="protein sequence ID" value="EFW98638.1"/>
    <property type="molecule type" value="Genomic_DNA"/>
</dbReference>
<dbReference type="SUPFAM" id="SSF52540">
    <property type="entry name" value="P-loop containing nucleoside triphosphate hydrolases"/>
    <property type="match status" value="1"/>
</dbReference>
<feature type="compositionally biased region" description="Basic and acidic residues" evidence="4">
    <location>
        <begin position="8"/>
        <end position="22"/>
    </location>
</feature>
<evidence type="ECO:0000256" key="3">
    <source>
        <dbReference type="PROSITE-ProRule" id="PRU00023"/>
    </source>
</evidence>
<dbReference type="STRING" id="655863.F0XUY6"/>
<dbReference type="PROSITE" id="PS50297">
    <property type="entry name" value="ANK_REP_REGION"/>
    <property type="match status" value="5"/>
</dbReference>
<feature type="repeat" description="ANK" evidence="3">
    <location>
        <begin position="645"/>
        <end position="669"/>
    </location>
</feature>
<dbReference type="Pfam" id="PF24883">
    <property type="entry name" value="NPHP3_N"/>
    <property type="match status" value="1"/>
</dbReference>
<dbReference type="InParanoid" id="F0XUY6"/>
<proteinExistence type="predicted"/>
<dbReference type="PROSITE" id="PS50088">
    <property type="entry name" value="ANK_REPEAT"/>
    <property type="match status" value="6"/>
</dbReference>
<keyword evidence="7" id="KW-1185">Reference proteome</keyword>
<organism evidence="7">
    <name type="scientific">Grosmannia clavigera (strain kw1407 / UAMH 11150)</name>
    <name type="common">Blue stain fungus</name>
    <name type="synonym">Graphiocladiella clavigera</name>
    <dbReference type="NCBI Taxonomy" id="655863"/>
    <lineage>
        <taxon>Eukaryota</taxon>
        <taxon>Fungi</taxon>
        <taxon>Dikarya</taxon>
        <taxon>Ascomycota</taxon>
        <taxon>Pezizomycotina</taxon>
        <taxon>Sordariomycetes</taxon>
        <taxon>Sordariomycetidae</taxon>
        <taxon>Ophiostomatales</taxon>
        <taxon>Ophiostomataceae</taxon>
        <taxon>Leptographium</taxon>
    </lineage>
</organism>
<dbReference type="RefSeq" id="XP_014168121.1">
    <property type="nucleotide sequence ID" value="XM_014312646.1"/>
</dbReference>
<keyword evidence="1" id="KW-0677">Repeat</keyword>
<dbReference type="AlphaFoldDB" id="F0XUY6"/>
<dbReference type="HOGENOM" id="CLU_000288_34_14_1"/>
<name>F0XUY6_GROCL</name>
<accession>F0XUY6</accession>
<feature type="repeat" description="ANK" evidence="3">
    <location>
        <begin position="882"/>
        <end position="906"/>
    </location>
</feature>
<protein>
    <submittedName>
        <fullName evidence="6">Nacht and ankyrin domain containing protein</fullName>
    </submittedName>
</protein>
<dbReference type="SUPFAM" id="SSF48403">
    <property type="entry name" value="Ankyrin repeat"/>
    <property type="match status" value="1"/>
</dbReference>
<dbReference type="Pfam" id="PF12796">
    <property type="entry name" value="Ank_2"/>
    <property type="match status" value="3"/>
</dbReference>
<evidence type="ECO:0000313" key="6">
    <source>
        <dbReference type="EMBL" id="EFW98638.1"/>
    </source>
</evidence>
<feature type="repeat" description="ANK" evidence="3">
    <location>
        <begin position="848"/>
        <end position="881"/>
    </location>
</feature>
<dbReference type="InterPro" id="IPR027417">
    <property type="entry name" value="P-loop_NTPase"/>
</dbReference>
<evidence type="ECO:0000256" key="1">
    <source>
        <dbReference type="ARBA" id="ARBA00022737"/>
    </source>
</evidence>
<feature type="repeat" description="ANK" evidence="3">
    <location>
        <begin position="713"/>
        <end position="745"/>
    </location>
</feature>
<feature type="repeat" description="ANK" evidence="3">
    <location>
        <begin position="746"/>
        <end position="770"/>
    </location>
</feature>
<dbReference type="Gene3D" id="3.40.50.300">
    <property type="entry name" value="P-loop containing nucleotide triphosphate hydrolases"/>
    <property type="match status" value="1"/>
</dbReference>
<evidence type="ECO:0000256" key="2">
    <source>
        <dbReference type="ARBA" id="ARBA00023043"/>
    </source>
</evidence>
<dbReference type="PANTHER" id="PTHR24188">
    <property type="entry name" value="ANKYRIN REPEAT PROTEIN"/>
    <property type="match status" value="1"/>
</dbReference>
<evidence type="ECO:0000259" key="5">
    <source>
        <dbReference type="Pfam" id="PF24883"/>
    </source>
</evidence>
<dbReference type="eggNOG" id="KOG4177">
    <property type="taxonomic scope" value="Eukaryota"/>
</dbReference>
<sequence>MRPSSVDHTPDTRRIGHAFGKIEDRTISQKKTAIDEADKEVKDWIPIVQLKSQNHGFSQLQQKSDSNPSPAPLPTKDCSMSLAFEKMDERFGGMDTARDGTCDWLFRHSVYKDWAASSSGLLWIKGKPGSGKSTLLRFALSKFISDSLSQHNHTDIDDHPPPILLYFFFHGRGIELQKTLIGLFRTMLYQLLKEAPDSLQELVETYQDRCQSRGKPGKEWHWQLKELQDSLLHALLCVLKVRPVQLFVDALDEGGRQNACDAVEWFKLLLKRMSAADTSNSSFPCHVCFTCRHYPILSLDGGFQICVEHENGQDISTYVHDRLSSSRISPELIIQRANGVFLWCRLVLDKIIPGEMDGDGDIEKQIESTPPHLDDLYLNLIDTVDKEKRAISLRLMQWVCFSARPLTLDEMRWALVVSAQCPHPSLEQCESDTDYAPNNETLKRKLKRLGCGLVETVLSVEDEKVVEIVQFIHQSIKDFFSKVGLRAMTGDKTTSNTGIVDTSGSEKAIINVVSAAHYHISRSCLRYLGMEEFDESNMLFFGERDQLVRAFPLVQYAATLWEFHARETEESEQADILEYFSWPSDTMLEDWMRIRLLLNAHPRDRLPHNSSLMHVAIYSRLPGLLRALVQKALAVGFDIDLGDSGGDSPLLVAAQTGQENAIRLLLNTGEVDVNRQGRDDYTPLSWAASEGYVSIAKLLLGMEATNIHLEDSIGCTPLALAAINGSKVIAQALLDAGAVVDSKDHDGDTPLKAAAEHGNVEVVKLLLDTGDVDTKIEDRNGWTPLVWSARNGHDPVVRLLLRMGNPDVDHKDIYGRTALSWTAEYGHSTVVWTLVNVGKADINTKDDEGATPLSWAAREGQGTVVSVLLLHKEIDVDCKDCEGRTALFWAAKAGSEAVVRRLLETGKADANVTDKEGDTPLSVAAKKEHHGVAQLLRPLTATRPPLNERSNSISPNEEDNATEVGESPSVDGGSLTTAGDSYISVKDRFSAVDVSFAAVKNTRFVAAKDKDDNVVSSVEAPLAAISIQAA</sequence>
<keyword evidence="2 3" id="KW-0040">ANK repeat</keyword>
<dbReference type="Pfam" id="PF00023">
    <property type="entry name" value="Ank"/>
    <property type="match status" value="1"/>
</dbReference>
<dbReference type="InterPro" id="IPR056884">
    <property type="entry name" value="NPHP3-like_N"/>
</dbReference>